<evidence type="ECO:0000256" key="11">
    <source>
        <dbReference type="RuleBase" id="RU000639"/>
    </source>
</evidence>
<comment type="similarity">
    <text evidence="2 10 12">Belongs to the GrpE family.</text>
</comment>
<dbReference type="GO" id="GO:0006457">
    <property type="term" value="P:protein folding"/>
    <property type="evidence" value="ECO:0007669"/>
    <property type="project" value="InterPro"/>
</dbReference>
<sequence>MTQQTPENDNMDAVTDENLTDAAPAADAAQDDTPEGRLAAAEAKITELQDAFLRAKADAENQRRRAAEDVTKAHKFAVEKFAREMIAVCDSLDAALTDTAADAAALRSGVELTQKQLLSAFERSGMKVENPAAGEKFDPNQHQAIAMVDAEQEANTVVNVLQKGYQLSDRVLRPAMVTVAKG</sequence>
<dbReference type="EMBL" id="AP022345">
    <property type="protein sequence ID" value="BBU68950.1"/>
    <property type="molecule type" value="Genomic_DNA"/>
</dbReference>
<dbReference type="Gene3D" id="2.30.22.10">
    <property type="entry name" value="Head domain of nucleotide exchange factor GrpE"/>
    <property type="match status" value="1"/>
</dbReference>
<dbReference type="Gene3D" id="3.90.20.20">
    <property type="match status" value="1"/>
</dbReference>
<comment type="function">
    <text evidence="7 10 11">Participates actively in the response to hyperosmotic and heat shock by preventing the aggregation of stress-denatured proteins, in association with DnaK and GrpE. It is the nucleotide exchange factor for DnaK and may function as a thermosensor. Unfolded proteins bind initially to DnaJ; upon interaction with the DnaJ-bound protein, DnaK hydrolyzes its bound ATP, resulting in the formation of a stable complex. GrpE releases ADP from DnaK; ATP binding to DnaK triggers the release of the substrate protein, thus completing the reaction cycle. Several rounds of ATP-dependent interactions between DnaJ, DnaK and GrpE are required for fully efficient folding.</text>
</comment>
<evidence type="ECO:0000256" key="6">
    <source>
        <dbReference type="ARBA" id="ARBA00023186"/>
    </source>
</evidence>
<dbReference type="GO" id="GO:0000774">
    <property type="term" value="F:adenyl-nucleotide exchange factor activity"/>
    <property type="evidence" value="ECO:0007669"/>
    <property type="project" value="InterPro"/>
</dbReference>
<keyword evidence="4 10" id="KW-0963">Cytoplasm</keyword>
<evidence type="ECO:0000256" key="9">
    <source>
        <dbReference type="ARBA" id="ARBA00076414"/>
    </source>
</evidence>
<dbReference type="AlphaFoldDB" id="A0A679HRM0"/>
<dbReference type="PANTHER" id="PTHR21237">
    <property type="entry name" value="GRPE PROTEIN"/>
    <property type="match status" value="1"/>
</dbReference>
<dbReference type="SUPFAM" id="SSF51064">
    <property type="entry name" value="Head domain of nucleotide exchange factor GrpE"/>
    <property type="match status" value="1"/>
</dbReference>
<evidence type="ECO:0000256" key="10">
    <source>
        <dbReference type="HAMAP-Rule" id="MF_01151"/>
    </source>
</evidence>
<name>A0A679HRM0_9RHOO</name>
<accession>A0A679HRM0</accession>
<dbReference type="NCBIfam" id="NF010738">
    <property type="entry name" value="PRK14140.1"/>
    <property type="match status" value="1"/>
</dbReference>
<reference evidence="16" key="1">
    <citation type="submission" date="2020-01" db="EMBL/GenBank/DDBJ databases">
        <title>Phosphoaccumulans saitamaens gen. nov., sp. nov., a polyphosphate accumulating bacterium isolated from surface river water.</title>
        <authorList>
            <person name="Watanabe K."/>
            <person name="Suda W."/>
        </authorList>
    </citation>
    <scope>NUCLEOTIDE SEQUENCE [LARGE SCALE GENOMIC DNA]</scope>
    <source>
        <strain evidence="16">ICHIAU1</strain>
    </source>
</reference>
<dbReference type="NCBIfam" id="NF010748">
    <property type="entry name" value="PRK14150.1"/>
    <property type="match status" value="1"/>
</dbReference>
<organism evidence="15 16">
    <name type="scientific">Fluviibacter phosphoraccumulans</name>
    <dbReference type="NCBI Taxonomy" id="1751046"/>
    <lineage>
        <taxon>Bacteria</taxon>
        <taxon>Pseudomonadati</taxon>
        <taxon>Pseudomonadota</taxon>
        <taxon>Betaproteobacteria</taxon>
        <taxon>Rhodocyclales</taxon>
        <taxon>Fluviibacteraceae</taxon>
        <taxon>Fluviibacter</taxon>
    </lineage>
</organism>
<keyword evidence="6 10" id="KW-0143">Chaperone</keyword>
<keyword evidence="16" id="KW-1185">Reference proteome</keyword>
<dbReference type="InterPro" id="IPR009012">
    <property type="entry name" value="GrpE_head"/>
</dbReference>
<dbReference type="PROSITE" id="PS01071">
    <property type="entry name" value="GRPE"/>
    <property type="match status" value="1"/>
</dbReference>
<evidence type="ECO:0000313" key="15">
    <source>
        <dbReference type="EMBL" id="BBU68950.1"/>
    </source>
</evidence>
<dbReference type="Pfam" id="PF01025">
    <property type="entry name" value="GrpE"/>
    <property type="match status" value="1"/>
</dbReference>
<dbReference type="GO" id="GO:0005829">
    <property type="term" value="C:cytosol"/>
    <property type="evidence" value="ECO:0007669"/>
    <property type="project" value="TreeGrafter"/>
</dbReference>
<dbReference type="HAMAP" id="MF_01151">
    <property type="entry name" value="GrpE"/>
    <property type="match status" value="1"/>
</dbReference>
<dbReference type="GO" id="GO:0042803">
    <property type="term" value="F:protein homodimerization activity"/>
    <property type="evidence" value="ECO:0007669"/>
    <property type="project" value="InterPro"/>
</dbReference>
<dbReference type="PRINTS" id="PR00773">
    <property type="entry name" value="GRPEPROTEIN"/>
</dbReference>
<evidence type="ECO:0000256" key="8">
    <source>
        <dbReference type="ARBA" id="ARBA00072274"/>
    </source>
</evidence>
<dbReference type="CDD" id="cd00446">
    <property type="entry name" value="GrpE"/>
    <property type="match status" value="1"/>
</dbReference>
<dbReference type="GO" id="GO:0051087">
    <property type="term" value="F:protein-folding chaperone binding"/>
    <property type="evidence" value="ECO:0007669"/>
    <property type="project" value="InterPro"/>
</dbReference>
<protein>
    <recommendedName>
        <fullName evidence="8 10">Protein GrpE</fullName>
    </recommendedName>
    <alternativeName>
        <fullName evidence="9 10">HSP-70 cofactor</fullName>
    </alternativeName>
</protein>
<feature type="region of interest" description="Disordered" evidence="14">
    <location>
        <begin position="1"/>
        <end position="37"/>
    </location>
</feature>
<dbReference type="InterPro" id="IPR000740">
    <property type="entry name" value="GrpE"/>
</dbReference>
<evidence type="ECO:0000256" key="7">
    <source>
        <dbReference type="ARBA" id="ARBA00053401"/>
    </source>
</evidence>
<dbReference type="Proteomes" id="UP000463961">
    <property type="component" value="Chromosome"/>
</dbReference>
<dbReference type="InterPro" id="IPR013805">
    <property type="entry name" value="GrpE_CC"/>
</dbReference>
<keyword evidence="5 10" id="KW-0346">Stress response</keyword>
<comment type="subunit">
    <text evidence="3 10">Homodimer.</text>
</comment>
<dbReference type="FunFam" id="2.30.22.10:FF:000001">
    <property type="entry name" value="Protein GrpE"/>
    <property type="match status" value="1"/>
</dbReference>
<evidence type="ECO:0000256" key="2">
    <source>
        <dbReference type="ARBA" id="ARBA00009054"/>
    </source>
</evidence>
<evidence type="ECO:0000256" key="4">
    <source>
        <dbReference type="ARBA" id="ARBA00022490"/>
    </source>
</evidence>
<evidence type="ECO:0000256" key="13">
    <source>
        <dbReference type="SAM" id="Coils"/>
    </source>
</evidence>
<feature type="coiled-coil region" evidence="13">
    <location>
        <begin position="38"/>
        <end position="65"/>
    </location>
</feature>
<proteinExistence type="inferred from homology"/>
<evidence type="ECO:0000256" key="1">
    <source>
        <dbReference type="ARBA" id="ARBA00004496"/>
    </source>
</evidence>
<dbReference type="SUPFAM" id="SSF58014">
    <property type="entry name" value="Coiled-coil domain of nucleotide exchange factor GrpE"/>
    <property type="match status" value="1"/>
</dbReference>
<dbReference type="OrthoDB" id="9789811at2"/>
<comment type="subcellular location">
    <subcellularLocation>
        <location evidence="1 10">Cytoplasm</location>
    </subcellularLocation>
</comment>
<evidence type="ECO:0000256" key="3">
    <source>
        <dbReference type="ARBA" id="ARBA00011738"/>
    </source>
</evidence>
<evidence type="ECO:0000256" key="5">
    <source>
        <dbReference type="ARBA" id="ARBA00023016"/>
    </source>
</evidence>
<dbReference type="RefSeq" id="WP_162050310.1">
    <property type="nucleotide sequence ID" value="NZ_AP019011.1"/>
</dbReference>
<evidence type="ECO:0000313" key="16">
    <source>
        <dbReference type="Proteomes" id="UP000463961"/>
    </source>
</evidence>
<dbReference type="NCBIfam" id="NF010737">
    <property type="entry name" value="PRK14139.1"/>
    <property type="match status" value="1"/>
</dbReference>
<keyword evidence="13" id="KW-0175">Coiled coil</keyword>
<evidence type="ECO:0000256" key="12">
    <source>
        <dbReference type="RuleBase" id="RU004478"/>
    </source>
</evidence>
<evidence type="ECO:0000256" key="14">
    <source>
        <dbReference type="SAM" id="MobiDB-lite"/>
    </source>
</evidence>
<dbReference type="PANTHER" id="PTHR21237:SF23">
    <property type="entry name" value="GRPE PROTEIN HOMOLOG, MITOCHONDRIAL"/>
    <property type="match status" value="1"/>
</dbReference>
<gene>
    <name evidence="10 15" type="primary">grpE</name>
    <name evidence="15" type="ORF">ICHIAU1_12330</name>
</gene>
<dbReference type="GO" id="GO:0051082">
    <property type="term" value="F:unfolded protein binding"/>
    <property type="evidence" value="ECO:0007669"/>
    <property type="project" value="TreeGrafter"/>
</dbReference>